<reference evidence="2" key="1">
    <citation type="submission" date="2022-11" db="EMBL/GenBank/DDBJ databases">
        <title>Lacinutrix neustonica HL-RS19T sp. nov., isolated from the surface microlayer sample of brackish Lake Shihwa.</title>
        <authorList>
            <person name="Choi J.Y."/>
            <person name="Hwang C.Y."/>
        </authorList>
    </citation>
    <scope>NUCLEOTIDE SEQUENCE</scope>
    <source>
        <strain evidence="2">HL-RS19</strain>
    </source>
</reference>
<dbReference type="AlphaFoldDB" id="A0A9E8SET2"/>
<feature type="transmembrane region" description="Helical" evidence="1">
    <location>
        <begin position="38"/>
        <end position="57"/>
    </location>
</feature>
<keyword evidence="1" id="KW-0472">Membrane</keyword>
<dbReference type="KEGG" id="lnu:N7U66_02875"/>
<dbReference type="RefSeq" id="WP_267677241.1">
    <property type="nucleotide sequence ID" value="NZ_CP113088.1"/>
</dbReference>
<evidence type="ECO:0000313" key="2">
    <source>
        <dbReference type="EMBL" id="WAC02644.1"/>
    </source>
</evidence>
<evidence type="ECO:0000313" key="3">
    <source>
        <dbReference type="Proteomes" id="UP001164705"/>
    </source>
</evidence>
<feature type="transmembrane region" description="Helical" evidence="1">
    <location>
        <begin position="207"/>
        <end position="227"/>
    </location>
</feature>
<feature type="transmembrane region" description="Helical" evidence="1">
    <location>
        <begin position="106"/>
        <end position="124"/>
    </location>
</feature>
<feature type="transmembrane region" description="Helical" evidence="1">
    <location>
        <begin position="130"/>
        <end position="155"/>
    </location>
</feature>
<keyword evidence="1" id="KW-1133">Transmembrane helix</keyword>
<keyword evidence="1" id="KW-0812">Transmembrane</keyword>
<dbReference type="EMBL" id="CP113088">
    <property type="protein sequence ID" value="WAC02644.1"/>
    <property type="molecule type" value="Genomic_DNA"/>
</dbReference>
<keyword evidence="3" id="KW-1185">Reference proteome</keyword>
<feature type="transmembrane region" description="Helical" evidence="1">
    <location>
        <begin position="77"/>
        <end position="94"/>
    </location>
</feature>
<proteinExistence type="predicted"/>
<protein>
    <submittedName>
        <fullName evidence="2">Uncharacterized protein</fullName>
    </submittedName>
</protein>
<gene>
    <name evidence="2" type="ORF">N7U66_02875</name>
</gene>
<dbReference type="Proteomes" id="UP001164705">
    <property type="component" value="Chromosome"/>
</dbReference>
<evidence type="ECO:0000256" key="1">
    <source>
        <dbReference type="SAM" id="Phobius"/>
    </source>
</evidence>
<feature type="transmembrane region" description="Helical" evidence="1">
    <location>
        <begin position="176"/>
        <end position="195"/>
    </location>
</feature>
<name>A0A9E8SET2_9FLAO</name>
<sequence>MEEFLKENYKILTLSIEFLAAFSSLYFYHKYKNTAAKFFIYFIFYLFICDFISLNYYYFVNNYLVFFKGTILEKNKWWSTLYWKIGAIIFYSFYYNKILKKSIFKILLKTLTYCFLIISFVKIFKNWDDFFVISFPIISILGAIIILMCSIFYFIEGLEYNKILVFYKSINFYISVSIFIWWLIITPLVFYDLYFSTSDWNFVILKWQIYLFANIFMYTTFTIGLIVSKPENSSNE</sequence>
<organism evidence="2 3">
    <name type="scientific">Lacinutrix neustonica</name>
    <dbReference type="NCBI Taxonomy" id="2980107"/>
    <lineage>
        <taxon>Bacteria</taxon>
        <taxon>Pseudomonadati</taxon>
        <taxon>Bacteroidota</taxon>
        <taxon>Flavobacteriia</taxon>
        <taxon>Flavobacteriales</taxon>
        <taxon>Flavobacteriaceae</taxon>
        <taxon>Lacinutrix</taxon>
    </lineage>
</organism>
<accession>A0A9E8SET2</accession>